<evidence type="ECO:0000313" key="2">
    <source>
        <dbReference type="EMBL" id="PJE66759.1"/>
    </source>
</evidence>
<feature type="non-terminal residue" evidence="2">
    <location>
        <position position="28"/>
    </location>
</feature>
<protein>
    <submittedName>
        <fullName evidence="2">Uncharacterized protein</fullName>
    </submittedName>
</protein>
<dbReference type="Proteomes" id="UP000229766">
    <property type="component" value="Unassembled WGS sequence"/>
</dbReference>
<organism evidence="2 3">
    <name type="scientific">Candidatus Shapirobacteria bacterium CG10_big_fil_rev_8_21_14_0_10_36_6</name>
    <dbReference type="NCBI Taxonomy" id="1974886"/>
    <lineage>
        <taxon>Bacteria</taxon>
        <taxon>Candidatus Shapironibacteriota</taxon>
    </lineage>
</organism>
<reference evidence="3" key="1">
    <citation type="submission" date="2017-09" db="EMBL/GenBank/DDBJ databases">
        <title>Depth-based differentiation of microbial function through sediment-hosted aquifers and enrichment of novel symbionts in the deep terrestrial subsurface.</title>
        <authorList>
            <person name="Probst A.J."/>
            <person name="Ladd B."/>
            <person name="Jarett J.K."/>
            <person name="Geller-Mcgrath D.E."/>
            <person name="Sieber C.M.K."/>
            <person name="Emerson J.B."/>
            <person name="Anantharaman K."/>
            <person name="Thomas B.C."/>
            <person name="Malmstrom R."/>
            <person name="Stieglmeier M."/>
            <person name="Klingl A."/>
            <person name="Woyke T."/>
            <person name="Ryan C.M."/>
            <person name="Banfield J.F."/>
        </authorList>
    </citation>
    <scope>NUCLEOTIDE SEQUENCE [LARGE SCALE GENOMIC DNA]</scope>
</reference>
<proteinExistence type="predicted"/>
<name>A0A2M8L1F1_9BACT</name>
<comment type="caution">
    <text evidence="2">The sequence shown here is derived from an EMBL/GenBank/DDBJ whole genome shotgun (WGS) entry which is preliminary data.</text>
</comment>
<evidence type="ECO:0000313" key="3">
    <source>
        <dbReference type="Proteomes" id="UP000229766"/>
    </source>
</evidence>
<feature type="region of interest" description="Disordered" evidence="1">
    <location>
        <begin position="1"/>
        <end position="28"/>
    </location>
</feature>
<evidence type="ECO:0000256" key="1">
    <source>
        <dbReference type="SAM" id="MobiDB-lite"/>
    </source>
</evidence>
<gene>
    <name evidence="2" type="ORF">COU93_02545</name>
</gene>
<dbReference type="AlphaFoldDB" id="A0A2M8L1F1"/>
<sequence length="28" mass="3463">MKKFKSIPKFKNEDAEREFWSKHSSVDY</sequence>
<feature type="compositionally biased region" description="Basic and acidic residues" evidence="1">
    <location>
        <begin position="10"/>
        <end position="28"/>
    </location>
</feature>
<dbReference type="EMBL" id="PFEI01000144">
    <property type="protein sequence ID" value="PJE66759.1"/>
    <property type="molecule type" value="Genomic_DNA"/>
</dbReference>
<accession>A0A2M8L1F1</accession>